<dbReference type="EMBL" id="JAUNZN010000071">
    <property type="protein sequence ID" value="KAK4805578.1"/>
    <property type="molecule type" value="Genomic_DNA"/>
</dbReference>
<evidence type="ECO:0000313" key="2">
    <source>
        <dbReference type="EMBL" id="KAK4805578.1"/>
    </source>
</evidence>
<comment type="caution">
    <text evidence="2">The sequence shown here is derived from an EMBL/GenBank/DDBJ whole genome shotgun (WGS) entry which is preliminary data.</text>
</comment>
<evidence type="ECO:0000313" key="3">
    <source>
        <dbReference type="Proteomes" id="UP001333110"/>
    </source>
</evidence>
<gene>
    <name evidence="2" type="ORF">QYF61_009343</name>
</gene>
<dbReference type="AlphaFoldDB" id="A0AAN7RRJ3"/>
<feature type="region of interest" description="Disordered" evidence="1">
    <location>
        <begin position="43"/>
        <end position="70"/>
    </location>
</feature>
<proteinExistence type="predicted"/>
<sequence>MPSLLSYVKQPEEAILELLVPRDIDEGVHCWRHHKVQNWHHQVPGWGGDRGGLQGGKYSSPEEEGDHGQVREARGKGFVWSLLIWDPQHSPEDQYIGQHNGSKTPKCKTDANYKKPNFPESFFLSFAPLAKFSSNCALPFLIPSLCIWAVSLYSSQDTRPLFHCLCISFLHFSLRRRSLLSHAGLLLSLPDFIQVGIGSSCALRKMSLKSCQLCSAPLSLRGPDSILRLTRIHQDCKFHQGVITAAQAATSLDPSN</sequence>
<evidence type="ECO:0000256" key="1">
    <source>
        <dbReference type="SAM" id="MobiDB-lite"/>
    </source>
</evidence>
<keyword evidence="3" id="KW-1185">Reference proteome</keyword>
<feature type="compositionally biased region" description="Gly residues" evidence="1">
    <location>
        <begin position="45"/>
        <end position="55"/>
    </location>
</feature>
<name>A0AAN7RRJ3_MYCAM</name>
<protein>
    <submittedName>
        <fullName evidence="2">Uncharacterized protein</fullName>
    </submittedName>
</protein>
<organism evidence="2 3">
    <name type="scientific">Mycteria americana</name>
    <name type="common">Wood stork</name>
    <dbReference type="NCBI Taxonomy" id="33587"/>
    <lineage>
        <taxon>Eukaryota</taxon>
        <taxon>Metazoa</taxon>
        <taxon>Chordata</taxon>
        <taxon>Craniata</taxon>
        <taxon>Vertebrata</taxon>
        <taxon>Euteleostomi</taxon>
        <taxon>Archelosauria</taxon>
        <taxon>Archosauria</taxon>
        <taxon>Dinosauria</taxon>
        <taxon>Saurischia</taxon>
        <taxon>Theropoda</taxon>
        <taxon>Coelurosauria</taxon>
        <taxon>Aves</taxon>
        <taxon>Neognathae</taxon>
        <taxon>Neoaves</taxon>
        <taxon>Aequornithes</taxon>
        <taxon>Ciconiiformes</taxon>
        <taxon>Ciconiidae</taxon>
        <taxon>Mycteria</taxon>
    </lineage>
</organism>
<accession>A0AAN7RRJ3</accession>
<reference evidence="2 3" key="1">
    <citation type="journal article" date="2023" name="J. Hered.">
        <title>Chromosome-level genome of the wood stork (Mycteria americana) provides insight into avian chromosome evolution.</title>
        <authorList>
            <person name="Flamio R. Jr."/>
            <person name="Ramstad K.M."/>
        </authorList>
    </citation>
    <scope>NUCLEOTIDE SEQUENCE [LARGE SCALE GENOMIC DNA]</scope>
    <source>
        <strain evidence="2">JAX WOST 10</strain>
    </source>
</reference>
<dbReference type="Proteomes" id="UP001333110">
    <property type="component" value="Unassembled WGS sequence"/>
</dbReference>